<dbReference type="AlphaFoldDB" id="F8PZQ0"/>
<protein>
    <submittedName>
        <fullName evidence="2">Uncharacterized protein</fullName>
    </submittedName>
</protein>
<feature type="non-terminal residue" evidence="2">
    <location>
        <position position="73"/>
    </location>
</feature>
<dbReference type="OMA" id="PTELIVW"/>
<feature type="signal peptide" evidence="1">
    <location>
        <begin position="1"/>
        <end position="22"/>
    </location>
</feature>
<organism evidence="3">
    <name type="scientific">Serpula lacrymans var. lacrymans (strain S7.3)</name>
    <name type="common">Dry rot fungus</name>
    <dbReference type="NCBI Taxonomy" id="936435"/>
    <lineage>
        <taxon>Eukaryota</taxon>
        <taxon>Fungi</taxon>
        <taxon>Dikarya</taxon>
        <taxon>Basidiomycota</taxon>
        <taxon>Agaricomycotina</taxon>
        <taxon>Agaricomycetes</taxon>
        <taxon>Agaricomycetidae</taxon>
        <taxon>Boletales</taxon>
        <taxon>Coniophorineae</taxon>
        <taxon>Serpulaceae</taxon>
        <taxon>Serpula</taxon>
    </lineage>
</organism>
<gene>
    <name evidence="2" type="ORF">SERLA73DRAFT_138770</name>
</gene>
<sequence length="73" mass="7612">MFSSIATLFTTVILAASSLVAAAPLSPTELIVWSPKVTSPQFAAIWSAGSTQNVTWDTSNMPAEKANSTGLIL</sequence>
<dbReference type="EMBL" id="GL945481">
    <property type="protein sequence ID" value="EGN98372.1"/>
    <property type="molecule type" value="Genomic_DNA"/>
</dbReference>
<dbReference type="OrthoDB" id="2339190at2759"/>
<name>F8PZQ0_SERL3</name>
<dbReference type="Proteomes" id="UP000008063">
    <property type="component" value="Unassembled WGS sequence"/>
</dbReference>
<dbReference type="STRING" id="936435.F8PZQ0"/>
<dbReference type="InParanoid" id="F8PZQ0"/>
<evidence type="ECO:0000313" key="2">
    <source>
        <dbReference type="EMBL" id="EGN98372.1"/>
    </source>
</evidence>
<dbReference type="HOGENOM" id="CLU_2711785_0_0_1"/>
<evidence type="ECO:0000256" key="1">
    <source>
        <dbReference type="SAM" id="SignalP"/>
    </source>
</evidence>
<evidence type="ECO:0000313" key="3">
    <source>
        <dbReference type="Proteomes" id="UP000008063"/>
    </source>
</evidence>
<keyword evidence="3" id="KW-1185">Reference proteome</keyword>
<keyword evidence="1" id="KW-0732">Signal</keyword>
<feature type="chain" id="PRO_5003382342" evidence="1">
    <location>
        <begin position="23"/>
        <end position="73"/>
    </location>
</feature>
<accession>F8PZQ0</accession>
<reference evidence="3" key="1">
    <citation type="journal article" date="2011" name="Science">
        <title>The plant cell wall-decomposing machinery underlies the functional diversity of forest fungi.</title>
        <authorList>
            <person name="Eastwood D.C."/>
            <person name="Floudas D."/>
            <person name="Binder M."/>
            <person name="Majcherczyk A."/>
            <person name="Schneider P."/>
            <person name="Aerts A."/>
            <person name="Asiegbu F.O."/>
            <person name="Baker S.E."/>
            <person name="Barry K."/>
            <person name="Bendiksby M."/>
            <person name="Blumentritt M."/>
            <person name="Coutinho P.M."/>
            <person name="Cullen D."/>
            <person name="de Vries R.P."/>
            <person name="Gathman A."/>
            <person name="Goodell B."/>
            <person name="Henrissat B."/>
            <person name="Ihrmark K."/>
            <person name="Kauserud H."/>
            <person name="Kohler A."/>
            <person name="LaButti K."/>
            <person name="Lapidus A."/>
            <person name="Lavin J.L."/>
            <person name="Lee Y.-H."/>
            <person name="Lindquist E."/>
            <person name="Lilly W."/>
            <person name="Lucas S."/>
            <person name="Morin E."/>
            <person name="Murat C."/>
            <person name="Oguiza J.A."/>
            <person name="Park J."/>
            <person name="Pisabarro A.G."/>
            <person name="Riley R."/>
            <person name="Rosling A."/>
            <person name="Salamov A."/>
            <person name="Schmidt O."/>
            <person name="Schmutz J."/>
            <person name="Skrede I."/>
            <person name="Stenlid J."/>
            <person name="Wiebenga A."/>
            <person name="Xie X."/>
            <person name="Kuees U."/>
            <person name="Hibbett D.S."/>
            <person name="Hoffmeister D."/>
            <person name="Hoegberg N."/>
            <person name="Martin F."/>
            <person name="Grigoriev I.V."/>
            <person name="Watkinson S.C."/>
        </authorList>
    </citation>
    <scope>NUCLEOTIDE SEQUENCE [LARGE SCALE GENOMIC DNA]</scope>
    <source>
        <strain evidence="3">strain S7.3</strain>
    </source>
</reference>
<proteinExistence type="predicted"/>